<name>A0A1M6K3V7_PARC5</name>
<proteinExistence type="predicted"/>
<feature type="transmembrane region" description="Helical" evidence="1">
    <location>
        <begin position="14"/>
        <end position="36"/>
    </location>
</feature>
<dbReference type="RefSeq" id="WP_073146564.1">
    <property type="nucleotide sequence ID" value="NZ_FRAG01000002.1"/>
</dbReference>
<dbReference type="Proteomes" id="UP000184465">
    <property type="component" value="Unassembled WGS sequence"/>
</dbReference>
<evidence type="ECO:0000313" key="3">
    <source>
        <dbReference type="Proteomes" id="UP000184465"/>
    </source>
</evidence>
<keyword evidence="1" id="KW-1133">Transmembrane helix</keyword>
<evidence type="ECO:0000256" key="1">
    <source>
        <dbReference type="SAM" id="Phobius"/>
    </source>
</evidence>
<sequence>MCGFWGLNFSGGNWIWMIGFSLLRWTLIIGAAIWIVKLITKNSNGNFSSYNKAITLLQEKYANGEIPEEEYLRRKKILEN</sequence>
<keyword evidence="1" id="KW-0472">Membrane</keyword>
<gene>
    <name evidence="2" type="ORF">SAMN02745912_00247</name>
</gene>
<dbReference type="EMBL" id="FRAG01000002">
    <property type="protein sequence ID" value="SHJ53595.1"/>
    <property type="molecule type" value="Genomic_DNA"/>
</dbReference>
<accession>A0A1M6K3V7</accession>
<evidence type="ECO:0000313" key="2">
    <source>
        <dbReference type="EMBL" id="SHJ53595.1"/>
    </source>
</evidence>
<dbReference type="AlphaFoldDB" id="A0A1M6K3V7"/>
<organism evidence="2 3">
    <name type="scientific">Paramaledivibacter caminithermalis (strain DSM 15212 / CIP 107654 / DViRD3)</name>
    <name type="common">Clostridium caminithermale</name>
    <dbReference type="NCBI Taxonomy" id="1121301"/>
    <lineage>
        <taxon>Bacteria</taxon>
        <taxon>Bacillati</taxon>
        <taxon>Bacillota</taxon>
        <taxon>Clostridia</taxon>
        <taxon>Peptostreptococcales</taxon>
        <taxon>Caminicellaceae</taxon>
        <taxon>Paramaledivibacter</taxon>
    </lineage>
</organism>
<reference evidence="2 3" key="1">
    <citation type="submission" date="2016-11" db="EMBL/GenBank/DDBJ databases">
        <authorList>
            <person name="Jaros S."/>
            <person name="Januszkiewicz K."/>
            <person name="Wedrychowicz H."/>
        </authorList>
    </citation>
    <scope>NUCLEOTIDE SEQUENCE [LARGE SCALE GENOMIC DNA]</scope>
    <source>
        <strain evidence="2 3">DSM 15212</strain>
    </source>
</reference>
<protein>
    <submittedName>
        <fullName evidence="2">Putative membrane protein</fullName>
    </submittedName>
</protein>
<keyword evidence="3" id="KW-1185">Reference proteome</keyword>
<keyword evidence="1" id="KW-0812">Transmembrane</keyword>
<dbReference type="OrthoDB" id="5461404at2"/>